<protein>
    <submittedName>
        <fullName evidence="1">Uncharacterized protein</fullName>
    </submittedName>
</protein>
<name>A0AAD9EGJ4_9PEZI</name>
<dbReference type="AlphaFoldDB" id="A0AAD9EGJ4"/>
<evidence type="ECO:0000313" key="1">
    <source>
        <dbReference type="EMBL" id="KAK1846677.1"/>
    </source>
</evidence>
<organism evidence="1 2">
    <name type="scientific">Colletotrichum chrysophilum</name>
    <dbReference type="NCBI Taxonomy" id="1836956"/>
    <lineage>
        <taxon>Eukaryota</taxon>
        <taxon>Fungi</taxon>
        <taxon>Dikarya</taxon>
        <taxon>Ascomycota</taxon>
        <taxon>Pezizomycotina</taxon>
        <taxon>Sordariomycetes</taxon>
        <taxon>Hypocreomycetidae</taxon>
        <taxon>Glomerellales</taxon>
        <taxon>Glomerellaceae</taxon>
        <taxon>Colletotrichum</taxon>
        <taxon>Colletotrichum gloeosporioides species complex</taxon>
    </lineage>
</organism>
<reference evidence="1" key="1">
    <citation type="submission" date="2023-01" db="EMBL/GenBank/DDBJ databases">
        <title>Colletotrichum chrysophilum M932 genome sequence.</title>
        <authorList>
            <person name="Baroncelli R."/>
        </authorList>
    </citation>
    <scope>NUCLEOTIDE SEQUENCE</scope>
    <source>
        <strain evidence="1">M932</strain>
    </source>
</reference>
<comment type="caution">
    <text evidence="1">The sequence shown here is derived from an EMBL/GenBank/DDBJ whole genome shotgun (WGS) entry which is preliminary data.</text>
</comment>
<evidence type="ECO:0000313" key="2">
    <source>
        <dbReference type="Proteomes" id="UP001243330"/>
    </source>
</evidence>
<accession>A0AAD9EGJ4</accession>
<sequence length="202" mass="24186">MLNRIDINRHRRRIRYREVRYRYCWCGNVQTGSHHEGTSHQKLEQKLRLTLRAVSDPRCHVRYHCRLLPSYLRPHRPGPVAPWNWKRIQLVQWFHASGLRCLCRLHRSRSWLHDWYCRRQGRPLVHGAVSCIRRHGSDSHFRRSFGSLRSHCRSDPEHQVQGLNADSDSTKTKWRNTNDILATPFDIVTPLYIKRGERRDVG</sequence>
<gene>
    <name evidence="1" type="ORF">CCHR01_10715</name>
</gene>
<dbReference type="Proteomes" id="UP001243330">
    <property type="component" value="Unassembled WGS sequence"/>
</dbReference>
<keyword evidence="2" id="KW-1185">Reference proteome</keyword>
<dbReference type="EMBL" id="JAQOWY010000228">
    <property type="protein sequence ID" value="KAK1846677.1"/>
    <property type="molecule type" value="Genomic_DNA"/>
</dbReference>
<proteinExistence type="predicted"/>